<evidence type="ECO:0000256" key="5">
    <source>
        <dbReference type="ARBA" id="ARBA00023136"/>
    </source>
</evidence>
<evidence type="ECO:0000256" key="1">
    <source>
        <dbReference type="ARBA" id="ARBA00004651"/>
    </source>
</evidence>
<dbReference type="SUPFAM" id="SSF103473">
    <property type="entry name" value="MFS general substrate transporter"/>
    <property type="match status" value="1"/>
</dbReference>
<accession>A0A5C4JPR4</accession>
<feature type="domain" description="Major facilitator superfamily (MFS) profile" evidence="7">
    <location>
        <begin position="16"/>
        <end position="388"/>
    </location>
</feature>
<dbReference type="OrthoDB" id="8667309at2"/>
<feature type="transmembrane region" description="Helical" evidence="6">
    <location>
        <begin position="170"/>
        <end position="189"/>
    </location>
</feature>
<dbReference type="Gene3D" id="1.20.1250.20">
    <property type="entry name" value="MFS general substrate transporter like domains"/>
    <property type="match status" value="1"/>
</dbReference>
<feature type="transmembrane region" description="Helical" evidence="6">
    <location>
        <begin position="105"/>
        <end position="125"/>
    </location>
</feature>
<feature type="transmembrane region" description="Helical" evidence="6">
    <location>
        <begin position="278"/>
        <end position="294"/>
    </location>
</feature>
<dbReference type="PROSITE" id="PS50850">
    <property type="entry name" value="MFS"/>
    <property type="match status" value="1"/>
</dbReference>
<dbReference type="InterPro" id="IPR050189">
    <property type="entry name" value="MFS_Efflux_Transporters"/>
</dbReference>
<keyword evidence="9" id="KW-1185">Reference proteome</keyword>
<dbReference type="InterPro" id="IPR011701">
    <property type="entry name" value="MFS"/>
</dbReference>
<feature type="transmembrane region" description="Helical" evidence="6">
    <location>
        <begin position="361"/>
        <end position="383"/>
    </location>
</feature>
<dbReference type="GO" id="GO:0022857">
    <property type="term" value="F:transmembrane transporter activity"/>
    <property type="evidence" value="ECO:0007669"/>
    <property type="project" value="InterPro"/>
</dbReference>
<dbReference type="PANTHER" id="PTHR43124">
    <property type="entry name" value="PURINE EFFLUX PUMP PBUE"/>
    <property type="match status" value="1"/>
</dbReference>
<evidence type="ECO:0000313" key="9">
    <source>
        <dbReference type="Proteomes" id="UP000307874"/>
    </source>
</evidence>
<keyword evidence="5 6" id="KW-0472">Membrane</keyword>
<dbReference type="AlphaFoldDB" id="A0A5C4JPR4"/>
<dbReference type="InterPro" id="IPR020846">
    <property type="entry name" value="MFS_dom"/>
</dbReference>
<feature type="transmembrane region" description="Helical" evidence="6">
    <location>
        <begin position="20"/>
        <end position="39"/>
    </location>
</feature>
<keyword evidence="4 6" id="KW-1133">Transmembrane helix</keyword>
<feature type="transmembrane region" description="Helical" evidence="6">
    <location>
        <begin position="243"/>
        <end position="266"/>
    </location>
</feature>
<dbReference type="EMBL" id="VCLB01000007">
    <property type="protein sequence ID" value="TNB47328.1"/>
    <property type="molecule type" value="Genomic_DNA"/>
</dbReference>
<keyword evidence="2" id="KW-1003">Cell membrane</keyword>
<feature type="transmembrane region" description="Helical" evidence="6">
    <location>
        <begin position="337"/>
        <end position="355"/>
    </location>
</feature>
<feature type="transmembrane region" description="Helical" evidence="6">
    <location>
        <begin position="137"/>
        <end position="158"/>
    </location>
</feature>
<reference evidence="8 9" key="1">
    <citation type="submission" date="2019-05" db="EMBL/GenBank/DDBJ databases">
        <authorList>
            <person name="Lee S.D."/>
        </authorList>
    </citation>
    <scope>NUCLEOTIDE SEQUENCE [LARGE SCALE GENOMIC DNA]</scope>
    <source>
        <strain evidence="8 9">GH2-6</strain>
    </source>
</reference>
<sequence>MPIGFPVQSSLLERLRLPALVVGVFLIGANSFVLGPILGDVARTLEAEPVAVTRAISAFGAAAAFSAFFLSGLIDRYPMRAVLAAAAALIAAGFAGSAASPVWQALAFFQGLAGLATGVLLPAVYSQAVRSAPRGEGARSFGIVLSGWSLSLIVGVPLSAMLSDVLDWRIAYGALAALALLTSLVFALTGDSERPQAGGKVFSRREAISVPGVASLLVAGLLFMTVFYGTYALLGLRIRETLGIGAAAASLAVMAYGFGFGVGGAMARHVDRVGPARLFPFLLAGSGLLYLLLYPATEAYWTSLAVTFLLGIFNHFGLNLTVLLLAERKPAARGTLIGLNTTATYIAVFFGPLLMSTVYAGIGFGAVSLCGGALLAVCVGLMWRLRRA</sequence>
<evidence type="ECO:0000256" key="4">
    <source>
        <dbReference type="ARBA" id="ARBA00022989"/>
    </source>
</evidence>
<dbReference type="Proteomes" id="UP000307874">
    <property type="component" value="Unassembled WGS sequence"/>
</dbReference>
<dbReference type="GO" id="GO:0005886">
    <property type="term" value="C:plasma membrane"/>
    <property type="evidence" value="ECO:0007669"/>
    <property type="project" value="UniProtKB-SubCell"/>
</dbReference>
<reference evidence="8 9" key="2">
    <citation type="submission" date="2019-06" db="EMBL/GenBank/DDBJ databases">
        <title>Martelella lutilitoris sp. nov., isolated from a tidal mudflat.</title>
        <authorList>
            <person name="Kim Y.-J."/>
        </authorList>
    </citation>
    <scope>NUCLEOTIDE SEQUENCE [LARGE SCALE GENOMIC DNA]</scope>
    <source>
        <strain evidence="8 9">GH2-6</strain>
    </source>
</reference>
<keyword evidence="3 6" id="KW-0812">Transmembrane</keyword>
<dbReference type="InterPro" id="IPR036259">
    <property type="entry name" value="MFS_trans_sf"/>
</dbReference>
<protein>
    <submittedName>
        <fullName evidence="8">MFS transporter</fullName>
    </submittedName>
</protein>
<feature type="transmembrane region" description="Helical" evidence="6">
    <location>
        <begin position="51"/>
        <end position="74"/>
    </location>
</feature>
<feature type="transmembrane region" description="Helical" evidence="6">
    <location>
        <begin position="300"/>
        <end position="325"/>
    </location>
</feature>
<feature type="transmembrane region" description="Helical" evidence="6">
    <location>
        <begin position="81"/>
        <end position="99"/>
    </location>
</feature>
<dbReference type="Pfam" id="PF07690">
    <property type="entry name" value="MFS_1"/>
    <property type="match status" value="1"/>
</dbReference>
<dbReference type="PANTHER" id="PTHR43124:SF3">
    <property type="entry name" value="CHLORAMPHENICOL EFFLUX PUMP RV0191"/>
    <property type="match status" value="1"/>
</dbReference>
<evidence type="ECO:0000256" key="2">
    <source>
        <dbReference type="ARBA" id="ARBA00022475"/>
    </source>
</evidence>
<comment type="subcellular location">
    <subcellularLocation>
        <location evidence="1">Cell membrane</location>
        <topology evidence="1">Multi-pass membrane protein</topology>
    </subcellularLocation>
</comment>
<evidence type="ECO:0000259" key="7">
    <source>
        <dbReference type="PROSITE" id="PS50850"/>
    </source>
</evidence>
<comment type="caution">
    <text evidence="8">The sequence shown here is derived from an EMBL/GenBank/DDBJ whole genome shotgun (WGS) entry which is preliminary data.</text>
</comment>
<proteinExistence type="predicted"/>
<gene>
    <name evidence="8" type="ORF">FF124_14260</name>
</gene>
<evidence type="ECO:0000256" key="3">
    <source>
        <dbReference type="ARBA" id="ARBA00022692"/>
    </source>
</evidence>
<evidence type="ECO:0000313" key="8">
    <source>
        <dbReference type="EMBL" id="TNB47328.1"/>
    </source>
</evidence>
<organism evidence="8 9">
    <name type="scientific">Martelella lutilitoris</name>
    <dbReference type="NCBI Taxonomy" id="2583532"/>
    <lineage>
        <taxon>Bacteria</taxon>
        <taxon>Pseudomonadati</taxon>
        <taxon>Pseudomonadota</taxon>
        <taxon>Alphaproteobacteria</taxon>
        <taxon>Hyphomicrobiales</taxon>
        <taxon>Aurantimonadaceae</taxon>
        <taxon>Martelella</taxon>
    </lineage>
</organism>
<name>A0A5C4JPR4_9HYPH</name>
<evidence type="ECO:0000256" key="6">
    <source>
        <dbReference type="SAM" id="Phobius"/>
    </source>
</evidence>
<feature type="transmembrane region" description="Helical" evidence="6">
    <location>
        <begin position="210"/>
        <end position="231"/>
    </location>
</feature>